<dbReference type="EMBL" id="WPIN01000019">
    <property type="protein sequence ID" value="MVM34975.1"/>
    <property type="molecule type" value="Genomic_DNA"/>
</dbReference>
<gene>
    <name evidence="3" type="ORF">GO755_33415</name>
</gene>
<organism evidence="3 4">
    <name type="scientific">Spirosoma arboris</name>
    <dbReference type="NCBI Taxonomy" id="2682092"/>
    <lineage>
        <taxon>Bacteria</taxon>
        <taxon>Pseudomonadati</taxon>
        <taxon>Bacteroidota</taxon>
        <taxon>Cytophagia</taxon>
        <taxon>Cytophagales</taxon>
        <taxon>Cytophagaceae</taxon>
        <taxon>Spirosoma</taxon>
    </lineage>
</organism>
<evidence type="ECO:0000313" key="4">
    <source>
        <dbReference type="Proteomes" id="UP000436006"/>
    </source>
</evidence>
<dbReference type="InterPro" id="IPR041398">
    <property type="entry name" value="DdrB_dom"/>
</dbReference>
<sequence length="657" mass="72004">MSNYRGNNYADARKKGSTLSQGRTIARQDYLKRKISGKATHIAFSIDKEVLGLYTIIDADELQPSHLGSSQNSLHFIPEAQPRNRATSASGALTPERIARNLRPEEVLYGSTAYTGSPVVNARGEVIQGNGRAYALKLYYQQFPSDPNGYQKAIEAGNSHIGLVGIKPKLAQIGINKPVLVRLVHVTDKEAIALGQFTQADTEAVSTSTTKIKSKARLLTAPVLKRVLSELTRLDDGDEKSMAELIRESNVLKVLIREDIIRPDDLENYTRHGNINEAGVEFVSSLLLNALFRQGDINTPDVFTLLPVSTQNAVKKSTIYLLKCTGSKSLNKEVSNAILAYREYLASGQSSFAGWKNQLDLQGQSPASRYAPVELAIAELFHKSSTQKEVVSRFRQYATKVNARPGTMFESASPGEYKWVAVKSVFGAKAVPDKTRIEPGRRASRALKTSRKRTLPPRRSTPPITASSSINSDTIMTTAEKEAFTKRMADGRAKAAKKRTSTTTSKKKETGTKTKSTTPAKKKAAKKKTETATTSKKKATKKKTGTGTAKKKATKKKKAATTRKKATGLKGKKAARKTTAKKKAGSVRVKTGKEQTGKNFIKEVDKLADRIHEKSATGEFVQVPVYKVSRSEAKKKAFNALRTTSKTKNVKNVRLKV</sequence>
<evidence type="ECO:0000259" key="2">
    <source>
        <dbReference type="Pfam" id="PF18763"/>
    </source>
</evidence>
<feature type="compositionally biased region" description="Basic residues" evidence="1">
    <location>
        <begin position="442"/>
        <end position="456"/>
    </location>
</feature>
<feature type="compositionally biased region" description="Polar residues" evidence="1">
    <location>
        <begin position="462"/>
        <end position="472"/>
    </location>
</feature>
<protein>
    <recommendedName>
        <fullName evidence="2">DdrB-like domain-containing protein</fullName>
    </recommendedName>
</protein>
<evidence type="ECO:0000313" key="3">
    <source>
        <dbReference type="EMBL" id="MVM34975.1"/>
    </source>
</evidence>
<comment type="caution">
    <text evidence="3">The sequence shown here is derived from an EMBL/GenBank/DDBJ whole genome shotgun (WGS) entry which is preliminary data.</text>
</comment>
<proteinExistence type="predicted"/>
<name>A0A7K1SME5_9BACT</name>
<reference evidence="3 4" key="1">
    <citation type="submission" date="2019-12" db="EMBL/GenBank/DDBJ databases">
        <title>Spirosoma sp. HMF4905 genome sequencing and assembly.</title>
        <authorList>
            <person name="Kang H."/>
            <person name="Cha I."/>
            <person name="Kim H."/>
            <person name="Joh K."/>
        </authorList>
    </citation>
    <scope>NUCLEOTIDE SEQUENCE [LARGE SCALE GENOMIC DNA]</scope>
    <source>
        <strain evidence="3 4">HMF4905</strain>
    </source>
</reference>
<keyword evidence="4" id="KW-1185">Reference proteome</keyword>
<accession>A0A7K1SME5</accession>
<feature type="domain" description="DdrB-like" evidence="2">
    <location>
        <begin position="50"/>
        <end position="183"/>
    </location>
</feature>
<feature type="region of interest" description="Disordered" evidence="1">
    <location>
        <begin position="436"/>
        <end position="472"/>
    </location>
</feature>
<dbReference type="Pfam" id="PF18763">
    <property type="entry name" value="ddrB-ParB"/>
    <property type="match status" value="1"/>
</dbReference>
<feature type="region of interest" description="Disordered" evidence="1">
    <location>
        <begin position="1"/>
        <end position="22"/>
    </location>
</feature>
<feature type="region of interest" description="Disordered" evidence="1">
    <location>
        <begin position="486"/>
        <end position="591"/>
    </location>
</feature>
<evidence type="ECO:0000256" key="1">
    <source>
        <dbReference type="SAM" id="MobiDB-lite"/>
    </source>
</evidence>
<dbReference type="AlphaFoldDB" id="A0A7K1SME5"/>
<dbReference type="Proteomes" id="UP000436006">
    <property type="component" value="Unassembled WGS sequence"/>
</dbReference>
<dbReference type="RefSeq" id="WP_157589787.1">
    <property type="nucleotide sequence ID" value="NZ_WPIN01000019.1"/>
</dbReference>
<feature type="compositionally biased region" description="Basic residues" evidence="1">
    <location>
        <begin position="535"/>
        <end position="585"/>
    </location>
</feature>